<reference evidence="1" key="1">
    <citation type="submission" date="2023-10" db="EMBL/GenBank/DDBJ databases">
        <title>Genome assembly of Pristionchus species.</title>
        <authorList>
            <person name="Yoshida K."/>
            <person name="Sommer R.J."/>
        </authorList>
    </citation>
    <scope>NUCLEOTIDE SEQUENCE</scope>
    <source>
        <strain evidence="1">RS0144</strain>
    </source>
</reference>
<evidence type="ECO:0000313" key="2">
    <source>
        <dbReference type="Proteomes" id="UP001432027"/>
    </source>
</evidence>
<evidence type="ECO:0000313" key="1">
    <source>
        <dbReference type="EMBL" id="GMS91375.1"/>
    </source>
</evidence>
<gene>
    <name evidence="1" type="ORF">PENTCL1PPCAC_13550</name>
</gene>
<dbReference type="AlphaFoldDB" id="A0AAV5T8F2"/>
<sequence length="119" mass="13587">MSLRIESCSSHRSSTSHHPRARILVIEYFRLLFLLNLLLDLIASLRSGIEISLPWHLSILSQFHQVKNNKSDSAAHVAPRFLESREGINRQGEADGEEVYEEQYYAAASTQQHWMPALA</sequence>
<proteinExistence type="predicted"/>
<organism evidence="1 2">
    <name type="scientific">Pristionchus entomophagus</name>
    <dbReference type="NCBI Taxonomy" id="358040"/>
    <lineage>
        <taxon>Eukaryota</taxon>
        <taxon>Metazoa</taxon>
        <taxon>Ecdysozoa</taxon>
        <taxon>Nematoda</taxon>
        <taxon>Chromadorea</taxon>
        <taxon>Rhabditida</taxon>
        <taxon>Rhabditina</taxon>
        <taxon>Diplogasteromorpha</taxon>
        <taxon>Diplogasteroidea</taxon>
        <taxon>Neodiplogasteridae</taxon>
        <taxon>Pristionchus</taxon>
    </lineage>
</organism>
<evidence type="ECO:0008006" key="3">
    <source>
        <dbReference type="Google" id="ProtNLM"/>
    </source>
</evidence>
<feature type="non-terminal residue" evidence="1">
    <location>
        <position position="119"/>
    </location>
</feature>
<protein>
    <recommendedName>
        <fullName evidence="3">G protein-coupled receptor</fullName>
    </recommendedName>
</protein>
<comment type="caution">
    <text evidence="1">The sequence shown here is derived from an EMBL/GenBank/DDBJ whole genome shotgun (WGS) entry which is preliminary data.</text>
</comment>
<name>A0AAV5T8F2_9BILA</name>
<dbReference type="Proteomes" id="UP001432027">
    <property type="component" value="Unassembled WGS sequence"/>
</dbReference>
<dbReference type="EMBL" id="BTSX01000003">
    <property type="protein sequence ID" value="GMS91375.1"/>
    <property type="molecule type" value="Genomic_DNA"/>
</dbReference>
<accession>A0AAV5T8F2</accession>
<keyword evidence="2" id="KW-1185">Reference proteome</keyword>